<dbReference type="SUPFAM" id="SSF111283">
    <property type="entry name" value="Putative modulator of DNA gyrase, PmbA/TldD"/>
    <property type="match status" value="1"/>
</dbReference>
<dbReference type="EMBL" id="CP014525">
    <property type="protein sequence ID" value="AMW34233.1"/>
    <property type="molecule type" value="Genomic_DNA"/>
</dbReference>
<dbReference type="InterPro" id="IPR045569">
    <property type="entry name" value="Metalloprtase-TldD/E_C"/>
</dbReference>
<name>A0A143DD84_9PROT</name>
<reference evidence="5 6" key="1">
    <citation type="submission" date="2016-02" db="EMBL/GenBank/DDBJ databases">
        <title>Complete Genome of H5569, the type strain of the newly described species Haematospirillium jordaniae.</title>
        <authorList>
            <person name="Nicholson A.C."/>
            <person name="Humrighouse B.W."/>
            <person name="Loparov V."/>
            <person name="McQuiston J.R."/>
        </authorList>
    </citation>
    <scope>NUCLEOTIDE SEQUENCE [LARGE SCALE GENOMIC DNA]</scope>
    <source>
        <strain evidence="5 6">H5569</strain>
    </source>
</reference>
<dbReference type="Pfam" id="PF19290">
    <property type="entry name" value="PmbA_TldD_2nd"/>
    <property type="match status" value="1"/>
</dbReference>
<dbReference type="Gene3D" id="3.30.2290.10">
    <property type="entry name" value="PmbA/TldD superfamily"/>
    <property type="match status" value="1"/>
</dbReference>
<dbReference type="GO" id="GO:0005829">
    <property type="term" value="C:cytosol"/>
    <property type="evidence" value="ECO:0007669"/>
    <property type="project" value="TreeGrafter"/>
</dbReference>
<evidence type="ECO:0000259" key="4">
    <source>
        <dbReference type="Pfam" id="PF19290"/>
    </source>
</evidence>
<dbReference type="GO" id="GO:0008237">
    <property type="term" value="F:metallopeptidase activity"/>
    <property type="evidence" value="ECO:0007669"/>
    <property type="project" value="InterPro"/>
</dbReference>
<comment type="similarity">
    <text evidence="1">Belongs to the peptidase U62 family.</text>
</comment>
<dbReference type="Pfam" id="PF01523">
    <property type="entry name" value="PmbA_TldD_1st"/>
    <property type="match status" value="1"/>
</dbReference>
<protein>
    <submittedName>
        <fullName evidence="5">Modulator protein</fullName>
    </submittedName>
</protein>
<dbReference type="STRING" id="1549855.AY555_02500"/>
<dbReference type="PANTHER" id="PTHR43421:SF1">
    <property type="entry name" value="METALLOPROTEASE PMBA"/>
    <property type="match status" value="1"/>
</dbReference>
<accession>A0A143DD84</accession>
<gene>
    <name evidence="5" type="ORF">AY555_02500</name>
</gene>
<dbReference type="RefSeq" id="WP_066132996.1">
    <property type="nucleotide sequence ID" value="NZ_CP014525.1"/>
</dbReference>
<dbReference type="Proteomes" id="UP000076066">
    <property type="component" value="Chromosome"/>
</dbReference>
<dbReference type="GO" id="GO:0006508">
    <property type="term" value="P:proteolysis"/>
    <property type="evidence" value="ECO:0007669"/>
    <property type="project" value="InterPro"/>
</dbReference>
<dbReference type="InterPro" id="IPR002510">
    <property type="entry name" value="Metalloprtase-TldD/E_N"/>
</dbReference>
<dbReference type="InterPro" id="IPR047657">
    <property type="entry name" value="PmbA"/>
</dbReference>
<dbReference type="Pfam" id="PF19289">
    <property type="entry name" value="PmbA_TldD_3rd"/>
    <property type="match status" value="1"/>
</dbReference>
<dbReference type="InterPro" id="IPR036059">
    <property type="entry name" value="TldD/PmbA_sf"/>
</dbReference>
<feature type="domain" description="Metalloprotease TldD/E N-terminal" evidence="2">
    <location>
        <begin position="37"/>
        <end position="97"/>
    </location>
</feature>
<dbReference type="KEGG" id="hjo:AY555_02500"/>
<feature type="domain" description="Metalloprotease TldD/E C-terminal" evidence="3">
    <location>
        <begin position="238"/>
        <end position="454"/>
    </location>
</feature>
<dbReference type="InterPro" id="IPR035068">
    <property type="entry name" value="TldD/PmbA_N"/>
</dbReference>
<evidence type="ECO:0000313" key="5">
    <source>
        <dbReference type="EMBL" id="AMW34233.1"/>
    </source>
</evidence>
<dbReference type="AlphaFoldDB" id="A0A143DD84"/>
<dbReference type="OrthoDB" id="9803618at2"/>
<evidence type="ECO:0000256" key="1">
    <source>
        <dbReference type="ARBA" id="ARBA00005836"/>
    </source>
</evidence>
<keyword evidence="6" id="KW-1185">Reference proteome</keyword>
<dbReference type="InterPro" id="IPR045570">
    <property type="entry name" value="Metalloprtase-TldD/E_cen_dom"/>
</dbReference>
<proteinExistence type="inferred from homology"/>
<evidence type="ECO:0000259" key="3">
    <source>
        <dbReference type="Pfam" id="PF19289"/>
    </source>
</evidence>
<evidence type="ECO:0000259" key="2">
    <source>
        <dbReference type="Pfam" id="PF01523"/>
    </source>
</evidence>
<dbReference type="PANTHER" id="PTHR43421">
    <property type="entry name" value="METALLOPROTEASE PMBA"/>
    <property type="match status" value="1"/>
</dbReference>
<sequence>MTAFSIPTVRHPDARDILDDLVRSARRAGADAADGLLIDGRSISVTCRNGKLESLEQAEGGDIGLRVLIGKRQAIVSSGDRSKAALAELVERAMAMARTVPEDHFAGLADPSDLARTIPDLDSFDPREASADELVGMARAAEEAARSVSGVTNSEGADASWGASTVTLVASNGFEHSYRSSGSSLSVSVIAGEGSDGMERDYEWTSAVWLSDLADPQSVGRKAGERAVRRLGARKIKTCKVPVVFESRVARGLVGSLCGAINGASIARGTSFLKDSLGQMVFSPGIHITEDPHRPRGLRSRPVDAEGLPTVRRRLIEDGILTTWTMDLASARQLGLKSTGHAVRGVSAPPSPGVSNVWLEPGEESLDAMLARIGTGLMVTDLFGQGVNMVTGDYSRGCSGFWIEKGQIAFPVHEITIAGNLRDMFRTMAPANDLEFLQGTDAPSVCVEGMTIAGS</sequence>
<feature type="domain" description="Metalloprotease TldD/E central" evidence="4">
    <location>
        <begin position="125"/>
        <end position="231"/>
    </location>
</feature>
<organism evidence="5 6">
    <name type="scientific">Haematospirillum jordaniae</name>
    <dbReference type="NCBI Taxonomy" id="1549855"/>
    <lineage>
        <taxon>Bacteria</taxon>
        <taxon>Pseudomonadati</taxon>
        <taxon>Pseudomonadota</taxon>
        <taxon>Alphaproteobacteria</taxon>
        <taxon>Rhodospirillales</taxon>
        <taxon>Novispirillaceae</taxon>
        <taxon>Haematospirillum</taxon>
    </lineage>
</organism>
<evidence type="ECO:0000313" key="6">
    <source>
        <dbReference type="Proteomes" id="UP000076066"/>
    </source>
</evidence>
<dbReference type="GeneID" id="53316021"/>